<dbReference type="EMBL" id="HBIV01038511">
    <property type="protein sequence ID" value="CAE0675586.1"/>
    <property type="molecule type" value="Transcribed_RNA"/>
</dbReference>
<protein>
    <recommendedName>
        <fullName evidence="7">RING-type domain-containing protein</fullName>
    </recommendedName>
</protein>
<dbReference type="GO" id="GO:0061630">
    <property type="term" value="F:ubiquitin protein ligase activity"/>
    <property type="evidence" value="ECO:0007669"/>
    <property type="project" value="TreeGrafter"/>
</dbReference>
<evidence type="ECO:0000256" key="4">
    <source>
        <dbReference type="PROSITE-ProRule" id="PRU00175"/>
    </source>
</evidence>
<dbReference type="AlphaFoldDB" id="A0A6V3RJT6"/>
<proteinExistence type="predicted"/>
<evidence type="ECO:0000259" key="7">
    <source>
        <dbReference type="PROSITE" id="PS50089"/>
    </source>
</evidence>
<dbReference type="Pfam" id="PF13639">
    <property type="entry name" value="zf-RING_2"/>
    <property type="match status" value="1"/>
</dbReference>
<dbReference type="Gene3D" id="3.30.40.10">
    <property type="entry name" value="Zinc/RING finger domain, C3HC4 (zinc finger)"/>
    <property type="match status" value="1"/>
</dbReference>
<keyword evidence="6" id="KW-0472">Membrane</keyword>
<dbReference type="PANTHER" id="PTHR22763">
    <property type="entry name" value="RING ZINC FINGER PROTEIN"/>
    <property type="match status" value="1"/>
</dbReference>
<dbReference type="InterPro" id="IPR050731">
    <property type="entry name" value="HRD1_E3_ubiq-ligases"/>
</dbReference>
<feature type="region of interest" description="Disordered" evidence="5">
    <location>
        <begin position="1"/>
        <end position="77"/>
    </location>
</feature>
<dbReference type="GO" id="GO:0012505">
    <property type="term" value="C:endomembrane system"/>
    <property type="evidence" value="ECO:0007669"/>
    <property type="project" value="TreeGrafter"/>
</dbReference>
<feature type="compositionally biased region" description="Polar residues" evidence="5">
    <location>
        <begin position="37"/>
        <end position="52"/>
    </location>
</feature>
<feature type="transmembrane region" description="Helical" evidence="6">
    <location>
        <begin position="191"/>
        <end position="212"/>
    </location>
</feature>
<keyword evidence="6" id="KW-1133">Transmembrane helix</keyword>
<evidence type="ECO:0000256" key="5">
    <source>
        <dbReference type="SAM" id="MobiDB-lite"/>
    </source>
</evidence>
<keyword evidence="3" id="KW-0862">Zinc</keyword>
<dbReference type="GO" id="GO:0043161">
    <property type="term" value="P:proteasome-mediated ubiquitin-dependent protein catabolic process"/>
    <property type="evidence" value="ECO:0007669"/>
    <property type="project" value="TreeGrafter"/>
</dbReference>
<dbReference type="InterPro" id="IPR001841">
    <property type="entry name" value="Znf_RING"/>
</dbReference>
<name>A0A6V3RJT6_9EUKA</name>
<dbReference type="InterPro" id="IPR013083">
    <property type="entry name" value="Znf_RING/FYVE/PHD"/>
</dbReference>
<dbReference type="GO" id="GO:0008270">
    <property type="term" value="F:zinc ion binding"/>
    <property type="evidence" value="ECO:0007669"/>
    <property type="project" value="UniProtKB-KW"/>
</dbReference>
<accession>A0A6V3RJT6</accession>
<dbReference type="PROSITE" id="PS50089">
    <property type="entry name" value="ZF_RING_2"/>
    <property type="match status" value="1"/>
</dbReference>
<feature type="domain" description="RING-type" evidence="7">
    <location>
        <begin position="99"/>
        <end position="139"/>
    </location>
</feature>
<keyword evidence="2 4" id="KW-0863">Zinc-finger</keyword>
<evidence type="ECO:0000256" key="2">
    <source>
        <dbReference type="ARBA" id="ARBA00022771"/>
    </source>
</evidence>
<organism evidence="8">
    <name type="scientific">Lotharella globosa</name>
    <dbReference type="NCBI Taxonomy" id="91324"/>
    <lineage>
        <taxon>Eukaryota</taxon>
        <taxon>Sar</taxon>
        <taxon>Rhizaria</taxon>
        <taxon>Cercozoa</taxon>
        <taxon>Chlorarachniophyceae</taxon>
        <taxon>Lotharella</taxon>
    </lineage>
</organism>
<evidence type="ECO:0000256" key="3">
    <source>
        <dbReference type="ARBA" id="ARBA00022833"/>
    </source>
</evidence>
<keyword evidence="1" id="KW-0479">Metal-binding</keyword>
<evidence type="ECO:0000313" key="8">
    <source>
        <dbReference type="EMBL" id="CAE0675586.1"/>
    </source>
</evidence>
<gene>
    <name evidence="8" type="ORF">LGLO00237_LOCUS27363</name>
</gene>
<evidence type="ECO:0000256" key="1">
    <source>
        <dbReference type="ARBA" id="ARBA00022723"/>
    </source>
</evidence>
<feature type="compositionally biased region" description="Basic residues" evidence="5">
    <location>
        <begin position="15"/>
        <end position="26"/>
    </location>
</feature>
<keyword evidence="6" id="KW-0812">Transmembrane</keyword>
<dbReference type="SMART" id="SM00184">
    <property type="entry name" value="RING"/>
    <property type="match status" value="1"/>
</dbReference>
<sequence>MPKRRNGTPLGLTAKRSRTGHGRERKIRGLEDENEASESSGLQTCKTPSLSAEQECPEDSPEATTPADKEPAHAEGIVVSDRPPVEEKKEEAVIVLPECPVCFTPVGENGRAVAPCGHIFCVKCFVRWMRMRSTCPFCRSSVVDEDPVEANPAVFILMVNNEQERLAQHQEENEQGRFAFPLNFDNEGFKWTLDLVMILALVGIMWATYGLLLPRVSVVAMSTIRCLCNFIAAIMVITIFHKRILQEEEQQPPRQIIGNQMFRIPRNIHQ</sequence>
<dbReference type="SUPFAM" id="SSF57850">
    <property type="entry name" value="RING/U-box"/>
    <property type="match status" value="1"/>
</dbReference>
<evidence type="ECO:0000256" key="6">
    <source>
        <dbReference type="SAM" id="Phobius"/>
    </source>
</evidence>
<feature type="transmembrane region" description="Helical" evidence="6">
    <location>
        <begin position="218"/>
        <end position="240"/>
    </location>
</feature>
<reference evidence="8" key="1">
    <citation type="submission" date="2021-01" db="EMBL/GenBank/DDBJ databases">
        <authorList>
            <person name="Corre E."/>
            <person name="Pelletier E."/>
            <person name="Niang G."/>
            <person name="Scheremetjew M."/>
            <person name="Finn R."/>
            <person name="Kale V."/>
            <person name="Holt S."/>
            <person name="Cochrane G."/>
            <person name="Meng A."/>
            <person name="Brown T."/>
            <person name="Cohen L."/>
        </authorList>
    </citation>
    <scope>NUCLEOTIDE SEQUENCE</scope>
    <source>
        <strain evidence="8">CCCM811</strain>
    </source>
</reference>